<organism evidence="3 4">
    <name type="scientific">Nocardioides thalensis</name>
    <dbReference type="NCBI Taxonomy" id="1914755"/>
    <lineage>
        <taxon>Bacteria</taxon>
        <taxon>Bacillati</taxon>
        <taxon>Actinomycetota</taxon>
        <taxon>Actinomycetes</taxon>
        <taxon>Propionibacteriales</taxon>
        <taxon>Nocardioidaceae</taxon>
        <taxon>Nocardioides</taxon>
    </lineage>
</organism>
<protein>
    <recommendedName>
        <fullName evidence="2">DUF4873 domain-containing protein</fullName>
    </recommendedName>
</protein>
<dbReference type="Proteomes" id="UP000530424">
    <property type="component" value="Unassembled WGS sequence"/>
</dbReference>
<evidence type="ECO:0000259" key="2">
    <source>
        <dbReference type="Pfam" id="PF16170"/>
    </source>
</evidence>
<evidence type="ECO:0000313" key="3">
    <source>
        <dbReference type="EMBL" id="NYJ02414.1"/>
    </source>
</evidence>
<evidence type="ECO:0000313" key="4">
    <source>
        <dbReference type="Proteomes" id="UP000530424"/>
    </source>
</evidence>
<dbReference type="InterPro" id="IPR032371">
    <property type="entry name" value="DUF4873"/>
</dbReference>
<dbReference type="AlphaFoldDB" id="A0A853C4N3"/>
<reference evidence="3 4" key="1">
    <citation type="submission" date="2020-07" db="EMBL/GenBank/DDBJ databases">
        <title>Sequencing the genomes of 1000 actinobacteria strains.</title>
        <authorList>
            <person name="Klenk H.-P."/>
        </authorList>
    </citation>
    <scope>NUCLEOTIDE SEQUENCE [LARGE SCALE GENOMIC DNA]</scope>
    <source>
        <strain evidence="3 4">DSM 103833</strain>
    </source>
</reference>
<feature type="domain" description="DUF4873" evidence="2">
    <location>
        <begin position="8"/>
        <end position="93"/>
    </location>
</feature>
<feature type="region of interest" description="Disordered" evidence="1">
    <location>
        <begin position="1"/>
        <end position="21"/>
    </location>
</feature>
<evidence type="ECO:0000256" key="1">
    <source>
        <dbReference type="SAM" id="MobiDB-lite"/>
    </source>
</evidence>
<proteinExistence type="predicted"/>
<dbReference type="Pfam" id="PF16170">
    <property type="entry name" value="DUF4873"/>
    <property type="match status" value="1"/>
</dbReference>
<sequence>MSAHEPGEAYDGPADLVTDDESHPVEVQLRGFFQPLDGHFHWYGRIAETPALATVRSGATVTLQTPYGEATGRVSDVDPWRRFRISGTGRPPF</sequence>
<keyword evidence="4" id="KW-1185">Reference proteome</keyword>
<comment type="caution">
    <text evidence="3">The sequence shown here is derived from an EMBL/GenBank/DDBJ whole genome shotgun (WGS) entry which is preliminary data.</text>
</comment>
<dbReference type="RefSeq" id="WP_179668786.1">
    <property type="nucleotide sequence ID" value="NZ_JACCFP010000001.1"/>
</dbReference>
<name>A0A853C4N3_9ACTN</name>
<dbReference type="EMBL" id="JACCFP010000001">
    <property type="protein sequence ID" value="NYJ02414.1"/>
    <property type="molecule type" value="Genomic_DNA"/>
</dbReference>
<gene>
    <name evidence="3" type="ORF">HNR19_003112</name>
</gene>
<accession>A0A853C4N3</accession>